<evidence type="ECO:0000313" key="2">
    <source>
        <dbReference type="EMBL" id="NJW53646.1"/>
    </source>
</evidence>
<evidence type="ECO:0000256" key="1">
    <source>
        <dbReference type="SAM" id="SignalP"/>
    </source>
</evidence>
<sequence>MEKLLINLLLIFCVAFNASSQSLSSARSNIFDQYTTKFGHPREIRNTNTFYNDSGKEVKEEKIIFSKSSDTISELRYKNSLLDARLIFIFDKEGKLILRTLTNKIPLVGWQSQKAEYRYGKNGLTAIINYNSNDVISGKAIFKNDSKGNPVSMELYDQDSRLLGYEKAEYNYEDSTYTYKVYDSSNNLQTSKEYEINSERPNSSEYNEIGDVILYRRNWNENDNTFYLIEYKYDELGNWIDKKIFTIEKKGDKFVKKKKNKRFKRKIKYW</sequence>
<name>A0ABX1CZF8_9FLAO</name>
<protein>
    <recommendedName>
        <fullName evidence="4">YD repeat-containing protein</fullName>
    </recommendedName>
</protein>
<reference evidence="2 3" key="1">
    <citation type="submission" date="2020-03" db="EMBL/GenBank/DDBJ databases">
        <title>Salinimicrobium sp. nov, isolated from SCS.</title>
        <authorList>
            <person name="Cao W.R."/>
        </authorList>
    </citation>
    <scope>NUCLEOTIDE SEQUENCE [LARGE SCALE GENOMIC DNA]</scope>
    <source>
        <strain evidence="3">J15B91</strain>
    </source>
</reference>
<feature type="chain" id="PRO_5046403613" description="YD repeat-containing protein" evidence="1">
    <location>
        <begin position="21"/>
        <end position="270"/>
    </location>
</feature>
<evidence type="ECO:0000313" key="3">
    <source>
        <dbReference type="Proteomes" id="UP000703674"/>
    </source>
</evidence>
<organism evidence="2 3">
    <name type="scientific">Salinimicrobium oceani</name>
    <dbReference type="NCBI Taxonomy" id="2722702"/>
    <lineage>
        <taxon>Bacteria</taxon>
        <taxon>Pseudomonadati</taxon>
        <taxon>Bacteroidota</taxon>
        <taxon>Flavobacteriia</taxon>
        <taxon>Flavobacteriales</taxon>
        <taxon>Flavobacteriaceae</taxon>
        <taxon>Salinimicrobium</taxon>
    </lineage>
</organism>
<keyword evidence="3" id="KW-1185">Reference proteome</keyword>
<proteinExistence type="predicted"/>
<keyword evidence="1" id="KW-0732">Signal</keyword>
<dbReference type="Proteomes" id="UP000703674">
    <property type="component" value="Unassembled WGS sequence"/>
</dbReference>
<accession>A0ABX1CZF8</accession>
<comment type="caution">
    <text evidence="2">The sequence shown here is derived from an EMBL/GenBank/DDBJ whole genome shotgun (WGS) entry which is preliminary data.</text>
</comment>
<feature type="signal peptide" evidence="1">
    <location>
        <begin position="1"/>
        <end position="20"/>
    </location>
</feature>
<dbReference type="RefSeq" id="WP_168138749.1">
    <property type="nucleotide sequence ID" value="NZ_JAAVJR010000006.1"/>
</dbReference>
<evidence type="ECO:0008006" key="4">
    <source>
        <dbReference type="Google" id="ProtNLM"/>
    </source>
</evidence>
<gene>
    <name evidence="2" type="ORF">HC175_12025</name>
</gene>
<dbReference type="EMBL" id="JAAVJR010000006">
    <property type="protein sequence ID" value="NJW53646.1"/>
    <property type="molecule type" value="Genomic_DNA"/>
</dbReference>